<keyword evidence="3" id="KW-0597">Phosphoprotein</keyword>
<keyword evidence="7" id="KW-1133">Transmembrane helix</keyword>
<dbReference type="Pfam" id="PF00512">
    <property type="entry name" value="HisKA"/>
    <property type="match status" value="1"/>
</dbReference>
<dbReference type="PROSITE" id="PS50112">
    <property type="entry name" value="PAS"/>
    <property type="match status" value="2"/>
</dbReference>
<evidence type="ECO:0000259" key="9">
    <source>
        <dbReference type="PROSITE" id="PS50112"/>
    </source>
</evidence>
<evidence type="ECO:0000256" key="7">
    <source>
        <dbReference type="SAM" id="Phobius"/>
    </source>
</evidence>
<reference evidence="10 11" key="1">
    <citation type="submission" date="2021-07" db="EMBL/GenBank/DDBJ databases">
        <title>A novel Jannaschia species isolated from marine dinoflagellate Ceratoperidinium margalefii.</title>
        <authorList>
            <person name="Jiang Y."/>
            <person name="Li Z."/>
        </authorList>
    </citation>
    <scope>NUCLEOTIDE SEQUENCE [LARGE SCALE GENOMIC DNA]</scope>
    <source>
        <strain evidence="10 11">J12C1-MA-4</strain>
    </source>
</reference>
<dbReference type="SMART" id="SM00091">
    <property type="entry name" value="PAS"/>
    <property type="match status" value="2"/>
</dbReference>
<dbReference type="Pfam" id="PF00989">
    <property type="entry name" value="PAS"/>
    <property type="match status" value="1"/>
</dbReference>
<evidence type="ECO:0000256" key="5">
    <source>
        <dbReference type="ARBA" id="ARBA00022777"/>
    </source>
</evidence>
<dbReference type="InterPro" id="IPR003661">
    <property type="entry name" value="HisK_dim/P_dom"/>
</dbReference>
<keyword evidence="5 10" id="KW-0418">Kinase</keyword>
<dbReference type="PANTHER" id="PTHR43711">
    <property type="entry name" value="TWO-COMPONENT HISTIDINE KINASE"/>
    <property type="match status" value="1"/>
</dbReference>
<comment type="catalytic activity">
    <reaction evidence="1">
        <text>ATP + protein L-histidine = ADP + protein N-phospho-L-histidine.</text>
        <dbReference type="EC" id="2.7.13.3"/>
    </reaction>
</comment>
<evidence type="ECO:0000256" key="3">
    <source>
        <dbReference type="ARBA" id="ARBA00022553"/>
    </source>
</evidence>
<evidence type="ECO:0000256" key="6">
    <source>
        <dbReference type="ARBA" id="ARBA00023012"/>
    </source>
</evidence>
<dbReference type="SMART" id="SM00387">
    <property type="entry name" value="HATPase_c"/>
    <property type="match status" value="1"/>
</dbReference>
<keyword evidence="7" id="KW-0472">Membrane</keyword>
<dbReference type="InterPro" id="IPR050736">
    <property type="entry name" value="Sensor_HK_Regulatory"/>
</dbReference>
<dbReference type="FunFam" id="3.30.565.10:FF:000006">
    <property type="entry name" value="Sensor histidine kinase WalK"/>
    <property type="match status" value="1"/>
</dbReference>
<evidence type="ECO:0000313" key="11">
    <source>
        <dbReference type="Proteomes" id="UP000825009"/>
    </source>
</evidence>
<feature type="transmembrane region" description="Helical" evidence="7">
    <location>
        <begin position="44"/>
        <end position="64"/>
    </location>
</feature>
<dbReference type="PANTHER" id="PTHR43711:SF1">
    <property type="entry name" value="HISTIDINE KINASE 1"/>
    <property type="match status" value="1"/>
</dbReference>
<dbReference type="CDD" id="cd00082">
    <property type="entry name" value="HisKA"/>
    <property type="match status" value="1"/>
</dbReference>
<dbReference type="CDD" id="cd00130">
    <property type="entry name" value="PAS"/>
    <property type="match status" value="2"/>
</dbReference>
<dbReference type="RefSeq" id="WP_219004272.1">
    <property type="nucleotide sequence ID" value="NZ_CP079194.1"/>
</dbReference>
<keyword evidence="11" id="KW-1185">Reference proteome</keyword>
<keyword evidence="4" id="KW-0808">Transferase</keyword>
<sequence length="556" mass="61080">MSRFSKRTLAILVLGNLLIAFSLPFSLHKLVPALEINSRADFATYFLVSTAVVGLIAAVSLSAAHASNRRATSALVGGYADAIGLRDRALDQHTIVSTTHPDGRMKSVNENFVRTFGYDASELLGKTPAMLYVDDDQGPSFEDVLAIAARGKVWKGEQRLKTKDGNVVCVATTIIPRFDHNGVHTESVSIRTDMTAAQSHAADESRNALIERLPDGVFVYDAETYKIIYVNANGRERLGWTFESMSEKSIFDTFQDFDQGMFRRYLEPLKIGEAKQVTLRVEHKIGPLEILTHFDTGPDGRRSLISVVRDISDRVEADKMKLTSVSTVSHELRTPLTSIKGALRLLESGGVGTMSDKAQHMIAIANRNSDRLLALVNDILVLEKIEDGEMTIALQEVNLLDLLEEAAENHASYAEQSSIQFKVHATDLPAVVQADPDRMMQVLANLMSNAAKFSPTEGTVNLYIQDAGDAWRICVEDHGPGIPEAARKTLFDSFFQVTADARYSRPGTGLGLTISKRIMELHGGSISFNTEIDRGTIFYCDLKKLVSAEVEKEAAA</sequence>
<dbReference type="SMART" id="SM00388">
    <property type="entry name" value="HisKA"/>
    <property type="match status" value="1"/>
</dbReference>
<dbReference type="NCBIfam" id="TIGR00229">
    <property type="entry name" value="sensory_box"/>
    <property type="match status" value="2"/>
</dbReference>
<feature type="domain" description="Histidine kinase" evidence="8">
    <location>
        <begin position="327"/>
        <end position="546"/>
    </location>
</feature>
<evidence type="ECO:0000256" key="2">
    <source>
        <dbReference type="ARBA" id="ARBA00012438"/>
    </source>
</evidence>
<evidence type="ECO:0000256" key="1">
    <source>
        <dbReference type="ARBA" id="ARBA00000085"/>
    </source>
</evidence>
<evidence type="ECO:0000256" key="4">
    <source>
        <dbReference type="ARBA" id="ARBA00022679"/>
    </source>
</evidence>
<dbReference type="KEGG" id="gce:KYE46_06415"/>
<gene>
    <name evidence="10" type="ORF">KYE46_06415</name>
</gene>
<dbReference type="GO" id="GO:0000155">
    <property type="term" value="F:phosphorelay sensor kinase activity"/>
    <property type="evidence" value="ECO:0007669"/>
    <property type="project" value="InterPro"/>
</dbReference>
<evidence type="ECO:0000259" key="8">
    <source>
        <dbReference type="PROSITE" id="PS50109"/>
    </source>
</evidence>
<dbReference type="InterPro" id="IPR013767">
    <property type="entry name" value="PAS_fold"/>
</dbReference>
<dbReference type="Pfam" id="PF02518">
    <property type="entry name" value="HATPase_c"/>
    <property type="match status" value="1"/>
</dbReference>
<dbReference type="AlphaFoldDB" id="A0A8F6TZH7"/>
<dbReference type="PROSITE" id="PS50109">
    <property type="entry name" value="HIS_KIN"/>
    <property type="match status" value="1"/>
</dbReference>
<dbReference type="Proteomes" id="UP000825009">
    <property type="component" value="Chromosome"/>
</dbReference>
<feature type="domain" description="PAS" evidence="9">
    <location>
        <begin position="102"/>
        <end position="152"/>
    </location>
</feature>
<name>A0A8F6TZH7_9RHOB</name>
<dbReference type="GO" id="GO:0006355">
    <property type="term" value="P:regulation of DNA-templated transcription"/>
    <property type="evidence" value="ECO:0007669"/>
    <property type="project" value="InterPro"/>
</dbReference>
<dbReference type="EMBL" id="CP079194">
    <property type="protein sequence ID" value="QXT40859.1"/>
    <property type="molecule type" value="Genomic_DNA"/>
</dbReference>
<dbReference type="InterPro" id="IPR005467">
    <property type="entry name" value="His_kinase_dom"/>
</dbReference>
<keyword evidence="7" id="KW-0812">Transmembrane</keyword>
<dbReference type="Pfam" id="PF08447">
    <property type="entry name" value="PAS_3"/>
    <property type="match status" value="1"/>
</dbReference>
<dbReference type="InterPro" id="IPR003594">
    <property type="entry name" value="HATPase_dom"/>
</dbReference>
<feature type="domain" description="PAS" evidence="9">
    <location>
        <begin position="202"/>
        <end position="267"/>
    </location>
</feature>
<proteinExistence type="predicted"/>
<accession>A0A8F6TZH7</accession>
<keyword evidence="6" id="KW-0902">Two-component regulatory system</keyword>
<organism evidence="10 11">
    <name type="scientific">Gymnodinialimonas ceratoperidinii</name>
    <dbReference type="NCBI Taxonomy" id="2856823"/>
    <lineage>
        <taxon>Bacteria</taxon>
        <taxon>Pseudomonadati</taxon>
        <taxon>Pseudomonadota</taxon>
        <taxon>Alphaproteobacteria</taxon>
        <taxon>Rhodobacterales</taxon>
        <taxon>Paracoccaceae</taxon>
        <taxon>Gymnodinialimonas</taxon>
    </lineage>
</organism>
<dbReference type="InterPro" id="IPR013655">
    <property type="entry name" value="PAS_fold_3"/>
</dbReference>
<dbReference type="InterPro" id="IPR000014">
    <property type="entry name" value="PAS"/>
</dbReference>
<evidence type="ECO:0000313" key="10">
    <source>
        <dbReference type="EMBL" id="QXT40859.1"/>
    </source>
</evidence>
<protein>
    <recommendedName>
        <fullName evidence="2">histidine kinase</fullName>
        <ecNumber evidence="2">2.7.13.3</ecNumber>
    </recommendedName>
</protein>
<dbReference type="EC" id="2.7.13.3" evidence="2"/>